<dbReference type="Pfam" id="PF02423">
    <property type="entry name" value="OCD_Mu_crystall"/>
    <property type="match status" value="1"/>
</dbReference>
<protein>
    <submittedName>
        <fullName evidence="1">Ornithine cyclodeaminase family protein</fullName>
    </submittedName>
</protein>
<accession>A0ABT3AGG4</accession>
<proteinExistence type="predicted"/>
<reference evidence="1 2" key="1">
    <citation type="submission" date="2022-10" db="EMBL/GenBank/DDBJ databases">
        <title>Ruegeria sp. nov., isolated from ocean surface sediments.</title>
        <authorList>
            <person name="He W."/>
            <person name="Xue H.-P."/>
            <person name="Zhang D.-F."/>
        </authorList>
    </citation>
    <scope>NUCLEOTIDE SEQUENCE [LARGE SCALE GENOMIC DNA]</scope>
    <source>
        <strain evidence="1 2">XHP0148</strain>
    </source>
</reference>
<evidence type="ECO:0000313" key="1">
    <source>
        <dbReference type="EMBL" id="MCV2887377.1"/>
    </source>
</evidence>
<dbReference type="SUPFAM" id="SSF51735">
    <property type="entry name" value="NAD(P)-binding Rossmann-fold domains"/>
    <property type="match status" value="1"/>
</dbReference>
<sequence length="315" mass="33504">MKIITAEEIHQHLPMRDAIEVVEKTMIRVSVGQANLPLRMVMDIDGTNRLGVMPGALSDPTLYGIKVLSLFPGNPAKGLSSHIGTVLLFDPETGRPRAALDADAITAIRTAAATAVATRALARSDARVLALIGTGEQAESHIAALTLVRQISEIRIAGRTPDRAAEFANRMSVHYPDIAFTPAPDVEQAVRGADIVCTLTSSASVVLHGDWIGPGTHVNAVGASIPTMQEIDEALLLKSELFVDYRPSAFAQAREIISALESGAMTKDHVRGEIGEVLSGAVDRRSGPDAITLYRSLGIAAQDLACADHVWRAVQ</sequence>
<name>A0ABT3AGG4_9RHOB</name>
<evidence type="ECO:0000313" key="2">
    <source>
        <dbReference type="Proteomes" id="UP001320899"/>
    </source>
</evidence>
<dbReference type="Proteomes" id="UP001320899">
    <property type="component" value="Unassembled WGS sequence"/>
</dbReference>
<dbReference type="EMBL" id="JAOWLB010000002">
    <property type="protein sequence ID" value="MCV2887377.1"/>
    <property type="molecule type" value="Genomic_DNA"/>
</dbReference>
<gene>
    <name evidence="1" type="ORF">OE747_03445</name>
</gene>
<dbReference type="PIRSF" id="PIRSF001439">
    <property type="entry name" value="CryM"/>
    <property type="match status" value="1"/>
</dbReference>
<dbReference type="PANTHER" id="PTHR13812:SF19">
    <property type="entry name" value="KETIMINE REDUCTASE MU-CRYSTALLIN"/>
    <property type="match status" value="1"/>
</dbReference>
<dbReference type="RefSeq" id="WP_263827208.1">
    <property type="nucleotide sequence ID" value="NZ_JAOWLB010000002.1"/>
</dbReference>
<dbReference type="PANTHER" id="PTHR13812">
    <property type="entry name" value="KETIMINE REDUCTASE MU-CRYSTALLIN"/>
    <property type="match status" value="1"/>
</dbReference>
<organism evidence="1 2">
    <name type="scientific">Ruegeria aquimaris</name>
    <dbReference type="NCBI Taxonomy" id="2984333"/>
    <lineage>
        <taxon>Bacteria</taxon>
        <taxon>Pseudomonadati</taxon>
        <taxon>Pseudomonadota</taxon>
        <taxon>Alphaproteobacteria</taxon>
        <taxon>Rhodobacterales</taxon>
        <taxon>Roseobacteraceae</taxon>
        <taxon>Ruegeria</taxon>
    </lineage>
</organism>
<dbReference type="Gene3D" id="3.40.50.720">
    <property type="entry name" value="NAD(P)-binding Rossmann-like Domain"/>
    <property type="match status" value="1"/>
</dbReference>
<comment type="caution">
    <text evidence="1">The sequence shown here is derived from an EMBL/GenBank/DDBJ whole genome shotgun (WGS) entry which is preliminary data.</text>
</comment>
<keyword evidence="2" id="KW-1185">Reference proteome</keyword>
<dbReference type="InterPro" id="IPR003462">
    <property type="entry name" value="ODC_Mu_crystall"/>
</dbReference>
<dbReference type="InterPro" id="IPR023401">
    <property type="entry name" value="ODC_N"/>
</dbReference>
<dbReference type="InterPro" id="IPR036291">
    <property type="entry name" value="NAD(P)-bd_dom_sf"/>
</dbReference>
<dbReference type="Gene3D" id="3.30.1780.10">
    <property type="entry name" value="ornithine cyclodeaminase, domain 1"/>
    <property type="match status" value="1"/>
</dbReference>